<dbReference type="HAMAP" id="MF_00065">
    <property type="entry name" value="Adenylyl_sulf_kinase"/>
    <property type="match status" value="1"/>
</dbReference>
<comment type="pathway">
    <text evidence="3 13 14">Sulfur metabolism; hydrogen sulfide biosynthesis; sulfite from sulfate: step 2/3.</text>
</comment>
<evidence type="ECO:0000256" key="5">
    <source>
        <dbReference type="ARBA" id="ARBA00012121"/>
    </source>
</evidence>
<dbReference type="PANTHER" id="PTHR11055:SF1">
    <property type="entry name" value="PAPS SYNTHETASE, ISOFORM D"/>
    <property type="match status" value="1"/>
</dbReference>
<evidence type="ECO:0000256" key="2">
    <source>
        <dbReference type="ARBA" id="ARBA00002632"/>
    </source>
</evidence>
<evidence type="ECO:0000256" key="1">
    <source>
        <dbReference type="ARBA" id="ARBA00001823"/>
    </source>
</evidence>
<dbReference type="Pfam" id="PF01583">
    <property type="entry name" value="APS_kinase"/>
    <property type="match status" value="1"/>
</dbReference>
<dbReference type="UniPathway" id="UPA00140">
    <property type="reaction ID" value="UER00205"/>
</dbReference>
<keyword evidence="9 13" id="KW-0067">ATP-binding</keyword>
<dbReference type="InterPro" id="IPR027417">
    <property type="entry name" value="P-loop_NTPase"/>
</dbReference>
<gene>
    <name evidence="13" type="primary">cysC</name>
    <name evidence="16" type="ORF">DB32_004541</name>
</gene>
<keyword evidence="7 13" id="KW-0547">Nucleotide-binding</keyword>
<keyword evidence="13" id="KW-0597">Phosphoprotein</keyword>
<dbReference type="InterPro" id="IPR002891">
    <property type="entry name" value="APS"/>
</dbReference>
<reference evidence="16 17" key="1">
    <citation type="submission" date="2015-03" db="EMBL/GenBank/DDBJ databases">
        <title>Genome assembly of Sandaracinus amylolyticus DSM 53668.</title>
        <authorList>
            <person name="Sharma G."/>
            <person name="Subramanian S."/>
        </authorList>
    </citation>
    <scope>NUCLEOTIDE SEQUENCE [LARGE SCALE GENOMIC DNA]</scope>
    <source>
        <strain evidence="16 17">DSM 53668</strain>
    </source>
</reference>
<evidence type="ECO:0000313" key="17">
    <source>
        <dbReference type="Proteomes" id="UP000034883"/>
    </source>
</evidence>
<keyword evidence="8 13" id="KW-0418">Kinase</keyword>
<dbReference type="NCBIfam" id="TIGR00455">
    <property type="entry name" value="apsK"/>
    <property type="match status" value="1"/>
</dbReference>
<sequence>MDGARARGEIGSMSGSDRNLTWHAGEVSASDRARALGHGAATVWLTGLSGSGKSTLCRRVERTLVERGVGAYVLDGDNVRMGLNADLGFGAKDREENIRRIGEVAKLMTDAGLVVLTAFISPFRADRARVRSIVPAGQFLEVHVATSIDECERRDPKGLYAKARRGEIRDFTGIDSPYEPPDAPELVVGHDGVSADVNAARIVEMLEIRGIVPR</sequence>
<dbReference type="InterPro" id="IPR059117">
    <property type="entry name" value="APS_kinase_dom"/>
</dbReference>
<name>A0A0F6W4S3_9BACT</name>
<dbReference type="AlphaFoldDB" id="A0A0F6W4S3"/>
<evidence type="ECO:0000256" key="4">
    <source>
        <dbReference type="ARBA" id="ARBA00007008"/>
    </source>
</evidence>
<dbReference type="GO" id="GO:0070814">
    <property type="term" value="P:hydrogen sulfide biosynthetic process"/>
    <property type="evidence" value="ECO:0007669"/>
    <property type="project" value="UniProtKB-UniRule"/>
</dbReference>
<feature type="active site" description="Phosphoserine intermediate" evidence="13">
    <location>
        <position position="121"/>
    </location>
</feature>
<evidence type="ECO:0000256" key="12">
    <source>
        <dbReference type="ARBA" id="ARBA00031464"/>
    </source>
</evidence>
<evidence type="ECO:0000256" key="9">
    <source>
        <dbReference type="ARBA" id="ARBA00022840"/>
    </source>
</evidence>
<dbReference type="EMBL" id="CP011125">
    <property type="protein sequence ID" value="AKF07392.1"/>
    <property type="molecule type" value="Genomic_DNA"/>
</dbReference>
<comment type="function">
    <text evidence="2 13 14">Catalyzes the synthesis of activated sulfate.</text>
</comment>
<dbReference type="KEGG" id="samy:DB32_004541"/>
<accession>A0A0F6W4S3</accession>
<dbReference type="GO" id="GO:0005524">
    <property type="term" value="F:ATP binding"/>
    <property type="evidence" value="ECO:0007669"/>
    <property type="project" value="UniProtKB-UniRule"/>
</dbReference>
<evidence type="ECO:0000256" key="7">
    <source>
        <dbReference type="ARBA" id="ARBA00022741"/>
    </source>
</evidence>
<organism evidence="16 17">
    <name type="scientific">Sandaracinus amylolyticus</name>
    <dbReference type="NCBI Taxonomy" id="927083"/>
    <lineage>
        <taxon>Bacteria</taxon>
        <taxon>Pseudomonadati</taxon>
        <taxon>Myxococcota</taxon>
        <taxon>Polyangia</taxon>
        <taxon>Polyangiales</taxon>
        <taxon>Sandaracinaceae</taxon>
        <taxon>Sandaracinus</taxon>
    </lineage>
</organism>
<evidence type="ECO:0000256" key="11">
    <source>
        <dbReference type="ARBA" id="ARBA00031393"/>
    </source>
</evidence>
<dbReference type="PANTHER" id="PTHR11055">
    <property type="entry name" value="BIFUNCTIONAL 3'-PHOSPHOADENOSINE 5'-PHOSPHOSULFATE SYNTHASE"/>
    <property type="match status" value="1"/>
</dbReference>
<comment type="catalytic activity">
    <reaction evidence="1 13 14">
        <text>adenosine 5'-phosphosulfate + ATP = 3'-phosphoadenylyl sulfate + ADP + H(+)</text>
        <dbReference type="Rhea" id="RHEA:24152"/>
        <dbReference type="ChEBI" id="CHEBI:15378"/>
        <dbReference type="ChEBI" id="CHEBI:30616"/>
        <dbReference type="ChEBI" id="CHEBI:58243"/>
        <dbReference type="ChEBI" id="CHEBI:58339"/>
        <dbReference type="ChEBI" id="CHEBI:456216"/>
        <dbReference type="EC" id="2.7.1.25"/>
    </reaction>
</comment>
<dbReference type="Proteomes" id="UP000034883">
    <property type="component" value="Chromosome"/>
</dbReference>
<dbReference type="NCBIfam" id="NF003013">
    <property type="entry name" value="PRK03846.1"/>
    <property type="match status" value="1"/>
</dbReference>
<evidence type="ECO:0000256" key="13">
    <source>
        <dbReference type="HAMAP-Rule" id="MF_00065"/>
    </source>
</evidence>
<evidence type="ECO:0000259" key="15">
    <source>
        <dbReference type="Pfam" id="PF01583"/>
    </source>
</evidence>
<evidence type="ECO:0000256" key="10">
    <source>
        <dbReference type="ARBA" id="ARBA00029724"/>
    </source>
</evidence>
<feature type="domain" description="APS kinase" evidence="15">
    <location>
        <begin position="41"/>
        <end position="188"/>
    </location>
</feature>
<evidence type="ECO:0000313" key="16">
    <source>
        <dbReference type="EMBL" id="AKF07392.1"/>
    </source>
</evidence>
<dbReference type="Gene3D" id="3.40.50.300">
    <property type="entry name" value="P-loop containing nucleotide triphosphate hydrolases"/>
    <property type="match status" value="1"/>
</dbReference>
<evidence type="ECO:0000256" key="3">
    <source>
        <dbReference type="ARBA" id="ARBA00004806"/>
    </source>
</evidence>
<evidence type="ECO:0000256" key="8">
    <source>
        <dbReference type="ARBA" id="ARBA00022777"/>
    </source>
</evidence>
<evidence type="ECO:0000256" key="6">
    <source>
        <dbReference type="ARBA" id="ARBA00022679"/>
    </source>
</evidence>
<protein>
    <recommendedName>
        <fullName evidence="5 13">Adenylyl-sulfate kinase</fullName>
        <ecNumber evidence="5 13">2.7.1.25</ecNumber>
    </recommendedName>
    <alternativeName>
        <fullName evidence="11 13">APS kinase</fullName>
    </alternativeName>
    <alternativeName>
        <fullName evidence="12 13">ATP adenosine-5'-phosphosulfate 3'-phosphotransferase</fullName>
    </alternativeName>
    <alternativeName>
        <fullName evidence="10 13">Adenosine-5'-phosphosulfate kinase</fullName>
    </alternativeName>
</protein>
<dbReference type="SUPFAM" id="SSF52540">
    <property type="entry name" value="P-loop containing nucleoside triphosphate hydrolases"/>
    <property type="match status" value="1"/>
</dbReference>
<feature type="binding site" evidence="13">
    <location>
        <begin position="47"/>
        <end position="54"/>
    </location>
    <ligand>
        <name>ATP</name>
        <dbReference type="ChEBI" id="CHEBI:30616"/>
    </ligand>
</feature>
<dbReference type="GO" id="GO:0004020">
    <property type="term" value="F:adenylylsulfate kinase activity"/>
    <property type="evidence" value="ECO:0007669"/>
    <property type="project" value="UniProtKB-UniRule"/>
</dbReference>
<dbReference type="CDD" id="cd02027">
    <property type="entry name" value="APSK"/>
    <property type="match status" value="1"/>
</dbReference>
<keyword evidence="6 13" id="KW-0808">Transferase</keyword>
<dbReference type="EC" id="2.7.1.25" evidence="5 13"/>
<evidence type="ECO:0000256" key="14">
    <source>
        <dbReference type="RuleBase" id="RU004347"/>
    </source>
</evidence>
<keyword evidence="17" id="KW-1185">Reference proteome</keyword>
<dbReference type="STRING" id="927083.DB32_004541"/>
<proteinExistence type="inferred from homology"/>
<comment type="similarity">
    <text evidence="4 13 14">Belongs to the APS kinase family.</text>
</comment>
<dbReference type="GO" id="GO:0000103">
    <property type="term" value="P:sulfate assimilation"/>
    <property type="evidence" value="ECO:0007669"/>
    <property type="project" value="UniProtKB-UniRule"/>
</dbReference>